<dbReference type="Proteomes" id="UP001160148">
    <property type="component" value="Unassembled WGS sequence"/>
</dbReference>
<organism evidence="1 2">
    <name type="scientific">Macrosiphum euphorbiae</name>
    <name type="common">potato aphid</name>
    <dbReference type="NCBI Taxonomy" id="13131"/>
    <lineage>
        <taxon>Eukaryota</taxon>
        <taxon>Metazoa</taxon>
        <taxon>Ecdysozoa</taxon>
        <taxon>Arthropoda</taxon>
        <taxon>Hexapoda</taxon>
        <taxon>Insecta</taxon>
        <taxon>Pterygota</taxon>
        <taxon>Neoptera</taxon>
        <taxon>Paraneoptera</taxon>
        <taxon>Hemiptera</taxon>
        <taxon>Sternorrhyncha</taxon>
        <taxon>Aphidomorpha</taxon>
        <taxon>Aphidoidea</taxon>
        <taxon>Aphididae</taxon>
        <taxon>Macrosiphini</taxon>
        <taxon>Macrosiphum</taxon>
    </lineage>
</organism>
<evidence type="ECO:0000313" key="1">
    <source>
        <dbReference type="EMBL" id="CAI6358630.1"/>
    </source>
</evidence>
<accession>A0AAV0WRU3</accession>
<comment type="caution">
    <text evidence="1">The sequence shown here is derived from an EMBL/GenBank/DDBJ whole genome shotgun (WGS) entry which is preliminary data.</text>
</comment>
<dbReference type="EMBL" id="CARXXK010000002">
    <property type="protein sequence ID" value="CAI6358630.1"/>
    <property type="molecule type" value="Genomic_DNA"/>
</dbReference>
<reference evidence="1 2" key="1">
    <citation type="submission" date="2023-01" db="EMBL/GenBank/DDBJ databases">
        <authorList>
            <person name="Whitehead M."/>
        </authorList>
    </citation>
    <scope>NUCLEOTIDE SEQUENCE [LARGE SCALE GENOMIC DNA]</scope>
</reference>
<evidence type="ECO:0000313" key="2">
    <source>
        <dbReference type="Proteomes" id="UP001160148"/>
    </source>
</evidence>
<gene>
    <name evidence="1" type="ORF">MEUPH1_LOCUS14127</name>
</gene>
<protein>
    <recommendedName>
        <fullName evidence="3">DUF4371 domain-containing protein</fullName>
    </recommendedName>
</protein>
<name>A0AAV0WRU3_9HEMI</name>
<dbReference type="AlphaFoldDB" id="A0AAV0WRU3"/>
<proteinExistence type="predicted"/>
<keyword evidence="2" id="KW-1185">Reference proteome</keyword>
<sequence length="78" mass="9079">MFIEQQLDTGRVKQITENRNKIKPIIEAILLCGRQNISLRGHRDDGRLVITKSDDNDLKNNEGNFREILRYRAQGDLN</sequence>
<evidence type="ECO:0008006" key="3">
    <source>
        <dbReference type="Google" id="ProtNLM"/>
    </source>
</evidence>